<feature type="region of interest" description="Disordered" evidence="1">
    <location>
        <begin position="109"/>
        <end position="129"/>
    </location>
</feature>
<organism evidence="2 3">
    <name type="scientific">Crocodylus porosus</name>
    <name type="common">Saltwater crocodile</name>
    <name type="synonym">Estuarine crocodile</name>
    <dbReference type="NCBI Taxonomy" id="8502"/>
    <lineage>
        <taxon>Eukaryota</taxon>
        <taxon>Metazoa</taxon>
        <taxon>Chordata</taxon>
        <taxon>Craniata</taxon>
        <taxon>Vertebrata</taxon>
        <taxon>Euteleostomi</taxon>
        <taxon>Archelosauria</taxon>
        <taxon>Archosauria</taxon>
        <taxon>Crocodylia</taxon>
        <taxon>Longirostres</taxon>
        <taxon>Crocodylidae</taxon>
        <taxon>Crocodylus</taxon>
    </lineage>
</organism>
<feature type="region of interest" description="Disordered" evidence="1">
    <location>
        <begin position="1"/>
        <end position="41"/>
    </location>
</feature>
<feature type="compositionally biased region" description="Low complexity" evidence="1">
    <location>
        <begin position="13"/>
        <end position="27"/>
    </location>
</feature>
<evidence type="ECO:0000313" key="2">
    <source>
        <dbReference type="Ensembl" id="ENSCPRP00005021554.1"/>
    </source>
</evidence>
<evidence type="ECO:0008006" key="4">
    <source>
        <dbReference type="Google" id="ProtNLM"/>
    </source>
</evidence>
<dbReference type="Proteomes" id="UP000594220">
    <property type="component" value="Unplaced"/>
</dbReference>
<feature type="region of interest" description="Disordered" evidence="1">
    <location>
        <begin position="466"/>
        <end position="487"/>
    </location>
</feature>
<evidence type="ECO:0000256" key="1">
    <source>
        <dbReference type="SAM" id="MobiDB-lite"/>
    </source>
</evidence>
<proteinExistence type="predicted"/>
<accession>A0A7M4G0L4</accession>
<keyword evidence="3" id="KW-1185">Reference proteome</keyword>
<evidence type="ECO:0000313" key="3">
    <source>
        <dbReference type="Proteomes" id="UP000594220"/>
    </source>
</evidence>
<dbReference type="GeneTree" id="ENSGT00940000154964"/>
<reference evidence="2" key="2">
    <citation type="submission" date="2025-09" db="UniProtKB">
        <authorList>
            <consortium name="Ensembl"/>
        </authorList>
    </citation>
    <scope>IDENTIFICATION</scope>
</reference>
<dbReference type="AlphaFoldDB" id="A0A7M4G0L4"/>
<sequence length="625" mass="65587">MENEQLQVPPPSSSSASTSTTTSSSSSNNGRQPGPQISVYSGIPDRQTVQVIQQALHRQPNTAAQYLQQMYAAQQQHLMLQTAALQQQHLSSAQLQSLAAVQQASLAANRQGGSSGSNAPQQAPSQQPTINLATSPAAAQLINRAQSVNSAAAAAAASGITQQAVLLGNAASPALTASQAQMYLRAQMVRGSRGCGLCHVQALAPLPCLVLKRHRSCRHPLSISIPPPANPVRGLRVLALPLLRCPDVGGSLGLEFTSPHPGGTVLVCPQLRAGWGHLCGWEQGCSCLAESTRDPHGCCLALPLPPRSCRGYRARILPLARPPFPQLNSCSCTELPVHPDTPQHLPRYPELGLCCRGSGWPGTQVLWLIRATAGWLAQGAPGGLLPWKHSSPVPPRAGPQLHLPVLWASCWAWGEKEIVPSGSGSERGQSAPGAAHNAHRCWASCPCTRPAPCGPVMSSDLALAPGAASSGEAPQYQPQRPSRPALSLHLGQSPHAAVAGSVCSWHRRSAASSPQVPVPPCTRCLFNSSPWSLVRCACAACPACLRPGRARTLSHPHHAVLVPTLLCISFLWGQLAASRVRKSRGRSSPPLACPVSQHELLALGGGLPGMDRGEVLGLGPSHRDT</sequence>
<name>A0A7M4G0L4_CROPO</name>
<reference evidence="2" key="1">
    <citation type="submission" date="2025-08" db="UniProtKB">
        <authorList>
            <consortium name="Ensembl"/>
        </authorList>
    </citation>
    <scope>IDENTIFICATION</scope>
</reference>
<protein>
    <recommendedName>
        <fullName evidence="4">Polyhomeotic-like protein 2</fullName>
    </recommendedName>
</protein>
<dbReference type="Ensembl" id="ENSCPRT00005025182.1">
    <property type="protein sequence ID" value="ENSCPRP00005021554.1"/>
    <property type="gene ID" value="ENSCPRG00005014987.1"/>
</dbReference>
<feature type="compositionally biased region" description="Low complexity" evidence="1">
    <location>
        <begin position="116"/>
        <end position="128"/>
    </location>
</feature>